<keyword evidence="2" id="KW-1185">Reference proteome</keyword>
<organism evidence="1 2">
    <name type="scientific">Talaromyces proteolyticus</name>
    <dbReference type="NCBI Taxonomy" id="1131652"/>
    <lineage>
        <taxon>Eukaryota</taxon>
        <taxon>Fungi</taxon>
        <taxon>Dikarya</taxon>
        <taxon>Ascomycota</taxon>
        <taxon>Pezizomycotina</taxon>
        <taxon>Eurotiomycetes</taxon>
        <taxon>Eurotiomycetidae</taxon>
        <taxon>Eurotiales</taxon>
        <taxon>Trichocomaceae</taxon>
        <taxon>Talaromyces</taxon>
        <taxon>Talaromyces sect. Bacilispori</taxon>
    </lineage>
</organism>
<dbReference type="Proteomes" id="UP001201262">
    <property type="component" value="Unassembled WGS sequence"/>
</dbReference>
<evidence type="ECO:0000313" key="1">
    <source>
        <dbReference type="EMBL" id="KAH8692373.1"/>
    </source>
</evidence>
<accession>A0AAD4KHD7</accession>
<evidence type="ECO:0000313" key="2">
    <source>
        <dbReference type="Proteomes" id="UP001201262"/>
    </source>
</evidence>
<gene>
    <name evidence="1" type="ORF">BGW36DRAFT_363365</name>
</gene>
<protein>
    <submittedName>
        <fullName evidence="1">Uncharacterized protein</fullName>
    </submittedName>
</protein>
<dbReference type="EMBL" id="JAJTJA010000011">
    <property type="protein sequence ID" value="KAH8692373.1"/>
    <property type="molecule type" value="Genomic_DNA"/>
</dbReference>
<dbReference type="GeneID" id="70244743"/>
<dbReference type="RefSeq" id="XP_046068370.1">
    <property type="nucleotide sequence ID" value="XM_046214456.1"/>
</dbReference>
<reference evidence="1" key="1">
    <citation type="submission" date="2021-12" db="EMBL/GenBank/DDBJ databases">
        <title>Convergent genome expansion in fungi linked to evolution of root-endophyte symbiosis.</title>
        <authorList>
            <consortium name="DOE Joint Genome Institute"/>
            <person name="Ke Y.-H."/>
            <person name="Bonito G."/>
            <person name="Liao H.-L."/>
            <person name="Looney B."/>
            <person name="Rojas-Flechas A."/>
            <person name="Nash J."/>
            <person name="Hameed K."/>
            <person name="Schadt C."/>
            <person name="Martin F."/>
            <person name="Crous P.W."/>
            <person name="Miettinen O."/>
            <person name="Magnuson J.K."/>
            <person name="Labbe J."/>
            <person name="Jacobson D."/>
            <person name="Doktycz M.J."/>
            <person name="Veneault-Fourrey C."/>
            <person name="Kuo A."/>
            <person name="Mondo S."/>
            <person name="Calhoun S."/>
            <person name="Riley R."/>
            <person name="Ohm R."/>
            <person name="LaButti K."/>
            <person name="Andreopoulos B."/>
            <person name="Pangilinan J."/>
            <person name="Nolan M."/>
            <person name="Tritt A."/>
            <person name="Clum A."/>
            <person name="Lipzen A."/>
            <person name="Daum C."/>
            <person name="Barry K."/>
            <person name="Grigoriev I.V."/>
            <person name="Vilgalys R."/>
        </authorList>
    </citation>
    <scope>NUCLEOTIDE SEQUENCE</scope>
    <source>
        <strain evidence="1">PMI_201</strain>
    </source>
</reference>
<comment type="caution">
    <text evidence="1">The sequence shown here is derived from an EMBL/GenBank/DDBJ whole genome shotgun (WGS) entry which is preliminary data.</text>
</comment>
<proteinExistence type="predicted"/>
<name>A0AAD4KHD7_9EURO</name>
<sequence>MMTGVGPVAEPFPFQQHASKLALSFDAASRAPVNAPRHPSAYKYTSKTNGHRTALSDLSHPNNMEQEHQIQNKIEQILDKVHSLSDLSADKVDELRRVSENSIVINKFKVSPTEYHDWLNKIGNDNRGIEFDAQNACLILKGRSGWMHEAATGIIYIFFDKIRERLSAAGSRCFLTGSTDCSLEINFVGSIKQPDASLMEFRAEWPVIVLEVEISETTRKLFKDAQRWLEGSDGNTKLVILVDIQEKERRNTSNDKWDLSENDFREIHHRTLSRRILQWYRLKGIRVVGDFHLSVHLCYNDGDNHCILDKAAFSPGRLIDLTTIEDIPLRLGHLMPDGGHLDEDRRLLFPLKNLVDTLQHGFENTEIDRVNDLATDIKKKYF</sequence>
<dbReference type="AlphaFoldDB" id="A0AAD4KHD7"/>